<feature type="domain" description="ZP" evidence="4">
    <location>
        <begin position="58"/>
        <end position="308"/>
    </location>
</feature>
<dbReference type="PROSITE" id="PS51034">
    <property type="entry name" value="ZP_2"/>
    <property type="match status" value="1"/>
</dbReference>
<accession>A0ABN7RKP9</accession>
<evidence type="ECO:0000313" key="5">
    <source>
        <dbReference type="EMBL" id="CAG5077472.1"/>
    </source>
</evidence>
<dbReference type="Pfam" id="PF00100">
    <property type="entry name" value="Zona_pellucida"/>
    <property type="match status" value="1"/>
</dbReference>
<dbReference type="Gene3D" id="2.60.40.4100">
    <property type="entry name" value="Zona pellucida, ZP-C domain"/>
    <property type="match status" value="1"/>
</dbReference>
<dbReference type="SMART" id="SM00241">
    <property type="entry name" value="ZP"/>
    <property type="match status" value="1"/>
</dbReference>
<evidence type="ECO:0000256" key="2">
    <source>
        <dbReference type="ARBA" id="ARBA00023157"/>
    </source>
</evidence>
<evidence type="ECO:0000259" key="4">
    <source>
        <dbReference type="PROSITE" id="PS51034"/>
    </source>
</evidence>
<dbReference type="InterPro" id="IPR055356">
    <property type="entry name" value="ZP-N"/>
</dbReference>
<dbReference type="PANTHER" id="PTHR14002:SF43">
    <property type="entry name" value="DELTA-LIKE PROTEIN"/>
    <property type="match status" value="1"/>
</dbReference>
<evidence type="ECO:0000256" key="3">
    <source>
        <dbReference type="SAM" id="SignalP"/>
    </source>
</evidence>
<name>A0ABN7RKP9_OIKDI</name>
<feature type="chain" id="PRO_5047081410" evidence="3">
    <location>
        <begin position="17"/>
        <end position="333"/>
    </location>
</feature>
<keyword evidence="1 3" id="KW-0732">Signal</keyword>
<keyword evidence="6" id="KW-1185">Reference proteome</keyword>
<protein>
    <submittedName>
        <fullName evidence="5">Oidioi.mRNA.OKI2018_I69.PAR.g8725.t1.cds</fullName>
    </submittedName>
</protein>
<dbReference type="InterPro" id="IPR055355">
    <property type="entry name" value="ZP-C"/>
</dbReference>
<dbReference type="InterPro" id="IPR042235">
    <property type="entry name" value="ZP-C_dom"/>
</dbReference>
<keyword evidence="2" id="KW-1015">Disulfide bond</keyword>
<reference evidence="5 6" key="1">
    <citation type="submission" date="2021-04" db="EMBL/GenBank/DDBJ databases">
        <authorList>
            <person name="Bliznina A."/>
        </authorList>
    </citation>
    <scope>NUCLEOTIDE SEQUENCE [LARGE SCALE GENOMIC DNA]</scope>
</reference>
<evidence type="ECO:0000256" key="1">
    <source>
        <dbReference type="ARBA" id="ARBA00022729"/>
    </source>
</evidence>
<dbReference type="EMBL" id="OU015568">
    <property type="protein sequence ID" value="CAG5077472.1"/>
    <property type="molecule type" value="Genomic_DNA"/>
</dbReference>
<proteinExistence type="predicted"/>
<dbReference type="Gene3D" id="2.60.40.3210">
    <property type="entry name" value="Zona pellucida, ZP-N domain"/>
    <property type="match status" value="1"/>
</dbReference>
<feature type="signal peptide" evidence="3">
    <location>
        <begin position="1"/>
        <end position="16"/>
    </location>
</feature>
<dbReference type="InterPro" id="IPR001507">
    <property type="entry name" value="ZP_dom"/>
</dbReference>
<dbReference type="Proteomes" id="UP001158576">
    <property type="component" value="Chromosome PAR"/>
</dbReference>
<organism evidence="5 6">
    <name type="scientific">Oikopleura dioica</name>
    <name type="common">Tunicate</name>
    <dbReference type="NCBI Taxonomy" id="34765"/>
    <lineage>
        <taxon>Eukaryota</taxon>
        <taxon>Metazoa</taxon>
        <taxon>Chordata</taxon>
        <taxon>Tunicata</taxon>
        <taxon>Appendicularia</taxon>
        <taxon>Copelata</taxon>
        <taxon>Oikopleuridae</taxon>
        <taxon>Oikopleura</taxon>
    </lineage>
</organism>
<evidence type="ECO:0000313" key="6">
    <source>
        <dbReference type="Proteomes" id="UP001158576"/>
    </source>
</evidence>
<dbReference type="Pfam" id="PF23344">
    <property type="entry name" value="ZP-N"/>
    <property type="match status" value="1"/>
</dbReference>
<sequence length="333" mass="35774">MKIFAFLASVSFAVDCKDGNNGGCSHSCKAGTCICPTCWVLTADNMTCLPEAGKATVSCSSTDMAITVDPCVVDLASSITLIDSSCAATSDSDGNYHLSAGLDECGAEYTVNSDDDTIVFSNKLLAGPGIRDRRIVSRPITMSFECTFSTFYEDVNFNQSVDAGLVSASFDFGDAQPDTAFFSYGLQFYTDDSYDTLLDVENAVIAVGNTIYVAVENMVPVSGLVFTVESCTVSDPSIGAEFKLIEDQCPNIIASMENFADAEQVRFSFTSFLFPNSDDDTELNFSCDVVICDGGDSDSICSTDPNCSSRKRRSNDDQIGYSVRTAKTLTFRK</sequence>
<gene>
    <name evidence="5" type="ORF">OKIOD_LOCUS283</name>
</gene>
<dbReference type="PANTHER" id="PTHR14002">
    <property type="entry name" value="ENDOGLIN/TGF-BETA RECEPTOR TYPE III"/>
    <property type="match status" value="1"/>
</dbReference>